<evidence type="ECO:0000256" key="1">
    <source>
        <dbReference type="SAM" id="MobiDB-lite"/>
    </source>
</evidence>
<dbReference type="Proteomes" id="UP000198228">
    <property type="component" value="Chromosome I"/>
</dbReference>
<reference evidence="3 4" key="1">
    <citation type="submission" date="2016-06" db="EMBL/GenBank/DDBJ databases">
        <authorList>
            <person name="Kjaerup R.B."/>
            <person name="Dalgaard T.S."/>
            <person name="Juul-Madsen H.R."/>
        </authorList>
    </citation>
    <scope>NUCLEOTIDE SEQUENCE [LARGE SCALE GENOMIC DNA]</scope>
    <source>
        <strain evidence="3 4">DSM 43821</strain>
    </source>
</reference>
<keyword evidence="2" id="KW-0472">Membrane</keyword>
<feature type="region of interest" description="Disordered" evidence="1">
    <location>
        <begin position="1"/>
        <end position="30"/>
    </location>
</feature>
<organism evidence="3 4">
    <name type="scientific">Micromonospora purpureochromogenes</name>
    <dbReference type="NCBI Taxonomy" id="47872"/>
    <lineage>
        <taxon>Bacteria</taxon>
        <taxon>Bacillati</taxon>
        <taxon>Actinomycetota</taxon>
        <taxon>Actinomycetes</taxon>
        <taxon>Micromonosporales</taxon>
        <taxon>Micromonosporaceae</taxon>
        <taxon>Micromonospora</taxon>
    </lineage>
</organism>
<protein>
    <submittedName>
        <fullName evidence="3">Uncharacterized protein</fullName>
    </submittedName>
</protein>
<feature type="transmembrane region" description="Helical" evidence="2">
    <location>
        <begin position="34"/>
        <end position="52"/>
    </location>
</feature>
<sequence>MASMTEPPAGTEDLAPCDSRSSQNTPVQRSSGTWTGVAAVVLVLGGAAGLLLTGHTLQESLIGAGGLALIGGQVARRIVADAGPLPTIVVAFAVTAFGAVIHLQGAILTEAVAGAGIGGFAAGEIAARMFGTDPRPQRRV</sequence>
<evidence type="ECO:0000313" key="4">
    <source>
        <dbReference type="Proteomes" id="UP000198228"/>
    </source>
</evidence>
<feature type="compositionally biased region" description="Polar residues" evidence="1">
    <location>
        <begin position="19"/>
        <end position="30"/>
    </location>
</feature>
<keyword evidence="2" id="KW-0812">Transmembrane</keyword>
<dbReference type="AlphaFoldDB" id="A0A1C4WY55"/>
<gene>
    <name evidence="3" type="ORF">GA0074696_2208</name>
</gene>
<evidence type="ECO:0000313" key="3">
    <source>
        <dbReference type="EMBL" id="SCF01155.1"/>
    </source>
</evidence>
<name>A0A1C4WY55_9ACTN</name>
<evidence type="ECO:0000256" key="2">
    <source>
        <dbReference type="SAM" id="Phobius"/>
    </source>
</evidence>
<proteinExistence type="predicted"/>
<accession>A0A1C4WY55</accession>
<dbReference type="EMBL" id="LT607410">
    <property type="protein sequence ID" value="SCF01155.1"/>
    <property type="molecule type" value="Genomic_DNA"/>
</dbReference>
<keyword evidence="2" id="KW-1133">Transmembrane helix</keyword>
<feature type="transmembrane region" description="Helical" evidence="2">
    <location>
        <begin position="111"/>
        <end position="130"/>
    </location>
</feature>